<evidence type="ECO:0000313" key="2">
    <source>
        <dbReference type="Proteomes" id="UP000828048"/>
    </source>
</evidence>
<gene>
    <name evidence="1" type="ORF">Vadar_026613</name>
</gene>
<evidence type="ECO:0000313" key="1">
    <source>
        <dbReference type="EMBL" id="KAH7835492.1"/>
    </source>
</evidence>
<protein>
    <submittedName>
        <fullName evidence="1">Uncharacterized protein</fullName>
    </submittedName>
</protein>
<reference evidence="1 2" key="1">
    <citation type="journal article" date="2021" name="Hortic Res">
        <title>High-quality reference genome and annotation aids understanding of berry development for evergreen blueberry (Vaccinium darrowii).</title>
        <authorList>
            <person name="Yu J."/>
            <person name="Hulse-Kemp A.M."/>
            <person name="Babiker E."/>
            <person name="Staton M."/>
        </authorList>
    </citation>
    <scope>NUCLEOTIDE SEQUENCE [LARGE SCALE GENOMIC DNA]</scope>
    <source>
        <strain evidence="2">cv. NJ 8807/NJ 8810</strain>
        <tissue evidence="1">Young leaf</tissue>
    </source>
</reference>
<accession>A0ACB7X475</accession>
<dbReference type="Proteomes" id="UP000828048">
    <property type="component" value="Chromosome 2"/>
</dbReference>
<dbReference type="EMBL" id="CM037152">
    <property type="protein sequence ID" value="KAH7835492.1"/>
    <property type="molecule type" value="Genomic_DNA"/>
</dbReference>
<proteinExistence type="predicted"/>
<comment type="caution">
    <text evidence="1">The sequence shown here is derived from an EMBL/GenBank/DDBJ whole genome shotgun (WGS) entry which is preliminary data.</text>
</comment>
<organism evidence="1 2">
    <name type="scientific">Vaccinium darrowii</name>
    <dbReference type="NCBI Taxonomy" id="229202"/>
    <lineage>
        <taxon>Eukaryota</taxon>
        <taxon>Viridiplantae</taxon>
        <taxon>Streptophyta</taxon>
        <taxon>Embryophyta</taxon>
        <taxon>Tracheophyta</taxon>
        <taxon>Spermatophyta</taxon>
        <taxon>Magnoliopsida</taxon>
        <taxon>eudicotyledons</taxon>
        <taxon>Gunneridae</taxon>
        <taxon>Pentapetalae</taxon>
        <taxon>asterids</taxon>
        <taxon>Ericales</taxon>
        <taxon>Ericaceae</taxon>
        <taxon>Vaccinioideae</taxon>
        <taxon>Vaccinieae</taxon>
        <taxon>Vaccinium</taxon>
    </lineage>
</organism>
<name>A0ACB7X475_9ERIC</name>
<keyword evidence="2" id="KW-1185">Reference proteome</keyword>
<sequence length="357" mass="40617">MDLINSVLNWVVPPASMVMLAFAWPALSFISVCEWVYGSLFSEDMEDKVVIITGASSGIGEQIAYEYAKRKVNLVLVARRETRLRGIGENARRLGAKHAMIMAADVVKEDDCRRFVNETISFYGRVDHLVNTASLGHTFYFEEAADTSVFPLLMDINFWGNVYPTYVALPYLRQYNGRIVVNASVESWLPLPRMSIYSAAKAALINFYETLRFEIRDDVGITLATHGWMGTEMMRGKFMVEEGAEMQWKEEREVHAAGGKVEEFARLIVSSACRGDAYVKYPSWYDVFLLYRVFAPNILHWTFRMLLSNNGVRRTSLVGTGRPLLEGSPPRKLLASPFAFSQTPLQQQQQLQMQRME</sequence>